<keyword evidence="2" id="KW-1185">Reference proteome</keyword>
<gene>
    <name evidence="1" type="ORF">L5515_002849</name>
</gene>
<evidence type="ECO:0000313" key="1">
    <source>
        <dbReference type="EMBL" id="UMM15469.1"/>
    </source>
</evidence>
<dbReference type="AlphaFoldDB" id="A0AAE9J5C9"/>
<dbReference type="Proteomes" id="UP000829354">
    <property type="component" value="Chromosome I"/>
</dbReference>
<name>A0AAE9J5C9_CAEBR</name>
<evidence type="ECO:0000313" key="2">
    <source>
        <dbReference type="Proteomes" id="UP000829354"/>
    </source>
</evidence>
<accession>A0AAE9J5C9</accession>
<reference evidence="1 2" key="1">
    <citation type="submission" date="2022-04" db="EMBL/GenBank/DDBJ databases">
        <title>Chromosome-level reference genomes for two strains of Caenorhabditis briggsae: an improved platform for comparative genomics.</title>
        <authorList>
            <person name="Stevens L."/>
            <person name="Andersen E."/>
        </authorList>
    </citation>
    <scope>NUCLEOTIDE SEQUENCE [LARGE SCALE GENOMIC DNA]</scope>
    <source>
        <strain evidence="1">VX34</strain>
        <tissue evidence="1">Whole-organism</tissue>
    </source>
</reference>
<sequence>MFQLVSKESFTFLLLLRNFPKCSPQSKMDAVMVFGSSVSAQWKMEVKSLIPKCLAISMELESFSSMSFLIWKSV</sequence>
<dbReference type="EMBL" id="CP092620">
    <property type="protein sequence ID" value="UMM15469.1"/>
    <property type="molecule type" value="Genomic_DNA"/>
</dbReference>
<protein>
    <submittedName>
        <fullName evidence="1">Uncharacterized protein</fullName>
    </submittedName>
</protein>
<proteinExistence type="predicted"/>
<organism evidence="1 2">
    <name type="scientific">Caenorhabditis briggsae</name>
    <dbReference type="NCBI Taxonomy" id="6238"/>
    <lineage>
        <taxon>Eukaryota</taxon>
        <taxon>Metazoa</taxon>
        <taxon>Ecdysozoa</taxon>
        <taxon>Nematoda</taxon>
        <taxon>Chromadorea</taxon>
        <taxon>Rhabditida</taxon>
        <taxon>Rhabditina</taxon>
        <taxon>Rhabditomorpha</taxon>
        <taxon>Rhabditoidea</taxon>
        <taxon>Rhabditidae</taxon>
        <taxon>Peloderinae</taxon>
        <taxon>Caenorhabditis</taxon>
    </lineage>
</organism>